<reference evidence="2" key="1">
    <citation type="journal article" date="2005" name="Nature">
        <title>The map-based sequence of the rice genome.</title>
        <authorList>
            <consortium name="International rice genome sequencing project (IRGSP)"/>
            <person name="Matsumoto T."/>
            <person name="Wu J."/>
            <person name="Kanamori H."/>
            <person name="Katayose Y."/>
            <person name="Fujisawa M."/>
            <person name="Namiki N."/>
            <person name="Mizuno H."/>
            <person name="Yamamoto K."/>
            <person name="Antonio B.A."/>
            <person name="Baba T."/>
            <person name="Sakata K."/>
            <person name="Nagamura Y."/>
            <person name="Aoki H."/>
            <person name="Arikawa K."/>
            <person name="Arita K."/>
            <person name="Bito T."/>
            <person name="Chiden Y."/>
            <person name="Fujitsuka N."/>
            <person name="Fukunaka R."/>
            <person name="Hamada M."/>
            <person name="Harada C."/>
            <person name="Hayashi A."/>
            <person name="Hijishita S."/>
            <person name="Honda M."/>
            <person name="Hosokawa S."/>
            <person name="Ichikawa Y."/>
            <person name="Idonuma A."/>
            <person name="Iijima M."/>
            <person name="Ikeda M."/>
            <person name="Ikeno M."/>
            <person name="Ito K."/>
            <person name="Ito S."/>
            <person name="Ito T."/>
            <person name="Ito Y."/>
            <person name="Ito Y."/>
            <person name="Iwabuchi A."/>
            <person name="Kamiya K."/>
            <person name="Karasawa W."/>
            <person name="Kurita K."/>
            <person name="Katagiri S."/>
            <person name="Kikuta A."/>
            <person name="Kobayashi H."/>
            <person name="Kobayashi N."/>
            <person name="Machita K."/>
            <person name="Maehara T."/>
            <person name="Masukawa M."/>
            <person name="Mizubayashi T."/>
            <person name="Mukai Y."/>
            <person name="Nagasaki H."/>
            <person name="Nagata Y."/>
            <person name="Naito S."/>
            <person name="Nakashima M."/>
            <person name="Nakama Y."/>
            <person name="Nakamichi Y."/>
            <person name="Nakamura M."/>
            <person name="Meguro A."/>
            <person name="Negishi M."/>
            <person name="Ohta I."/>
            <person name="Ohta T."/>
            <person name="Okamoto M."/>
            <person name="Ono N."/>
            <person name="Saji S."/>
            <person name="Sakaguchi M."/>
            <person name="Sakai K."/>
            <person name="Shibata M."/>
            <person name="Shimokawa T."/>
            <person name="Song J."/>
            <person name="Takazaki Y."/>
            <person name="Terasawa K."/>
            <person name="Tsugane M."/>
            <person name="Tsuji K."/>
            <person name="Ueda S."/>
            <person name="Waki K."/>
            <person name="Yamagata H."/>
            <person name="Yamamoto M."/>
            <person name="Yamamoto S."/>
            <person name="Yamane H."/>
            <person name="Yoshiki S."/>
            <person name="Yoshihara R."/>
            <person name="Yukawa K."/>
            <person name="Zhong H."/>
            <person name="Yano M."/>
            <person name="Yuan Q."/>
            <person name="Ouyang S."/>
            <person name="Liu J."/>
            <person name="Jones K.M."/>
            <person name="Gansberger K."/>
            <person name="Moffat K."/>
            <person name="Hill J."/>
            <person name="Bera J."/>
            <person name="Fadrosh D."/>
            <person name="Jin S."/>
            <person name="Johri S."/>
            <person name="Kim M."/>
            <person name="Overton L."/>
            <person name="Reardon M."/>
            <person name="Tsitrin T."/>
            <person name="Vuong H."/>
            <person name="Weaver B."/>
            <person name="Ciecko A."/>
            <person name="Tallon L."/>
            <person name="Jackson J."/>
            <person name="Pai G."/>
            <person name="Aken S.V."/>
            <person name="Utterback T."/>
            <person name="Reidmuller S."/>
            <person name="Feldblyum T."/>
            <person name="Hsiao J."/>
            <person name="Zismann V."/>
            <person name="Iobst S."/>
            <person name="de Vazeille A.R."/>
            <person name="Buell C.R."/>
            <person name="Ying K."/>
            <person name="Li Y."/>
            <person name="Lu T."/>
            <person name="Huang Y."/>
            <person name="Zhao Q."/>
            <person name="Feng Q."/>
            <person name="Zhang L."/>
            <person name="Zhu J."/>
            <person name="Weng Q."/>
            <person name="Mu J."/>
            <person name="Lu Y."/>
            <person name="Fan D."/>
            <person name="Liu Y."/>
            <person name="Guan J."/>
            <person name="Zhang Y."/>
            <person name="Yu S."/>
            <person name="Liu X."/>
            <person name="Zhang Y."/>
            <person name="Hong G."/>
            <person name="Han B."/>
            <person name="Choisne N."/>
            <person name="Demange N."/>
            <person name="Orjeda G."/>
            <person name="Samain S."/>
            <person name="Cattolico L."/>
            <person name="Pelletier E."/>
            <person name="Couloux A."/>
            <person name="Segurens B."/>
            <person name="Wincker P."/>
            <person name="D'Hont A."/>
            <person name="Scarpelli C."/>
            <person name="Weissenbach J."/>
            <person name="Salanoubat M."/>
            <person name="Quetier F."/>
            <person name="Yu Y."/>
            <person name="Kim H.R."/>
            <person name="Rambo T."/>
            <person name="Currie J."/>
            <person name="Collura K."/>
            <person name="Luo M."/>
            <person name="Yang T."/>
            <person name="Ammiraju J.S.S."/>
            <person name="Engler F."/>
            <person name="Soderlund C."/>
            <person name="Wing R.A."/>
            <person name="Palmer L.E."/>
            <person name="de la Bastide M."/>
            <person name="Spiegel L."/>
            <person name="Nascimento L."/>
            <person name="Zutavern T."/>
            <person name="O'Shaughnessy A."/>
            <person name="Dike S."/>
            <person name="Dedhia N."/>
            <person name="Preston R."/>
            <person name="Balija V."/>
            <person name="McCombie W.R."/>
            <person name="Chow T."/>
            <person name="Chen H."/>
            <person name="Chung M."/>
            <person name="Chen C."/>
            <person name="Shaw J."/>
            <person name="Wu H."/>
            <person name="Hsiao K."/>
            <person name="Chao Y."/>
            <person name="Chu M."/>
            <person name="Cheng C."/>
            <person name="Hour A."/>
            <person name="Lee P."/>
            <person name="Lin S."/>
            <person name="Lin Y."/>
            <person name="Liou J."/>
            <person name="Liu S."/>
            <person name="Hsing Y."/>
            <person name="Raghuvanshi S."/>
            <person name="Mohanty A."/>
            <person name="Bharti A.K."/>
            <person name="Gaur A."/>
            <person name="Gupta V."/>
            <person name="Kumar D."/>
            <person name="Ravi V."/>
            <person name="Vij S."/>
            <person name="Kapur A."/>
            <person name="Khurana P."/>
            <person name="Khurana P."/>
            <person name="Khurana J.P."/>
            <person name="Tyagi A.K."/>
            <person name="Gaikwad K."/>
            <person name="Singh A."/>
            <person name="Dalal V."/>
            <person name="Srivastava S."/>
            <person name="Dixit A."/>
            <person name="Pal A.K."/>
            <person name="Ghazi I.A."/>
            <person name="Yadav M."/>
            <person name="Pandit A."/>
            <person name="Bhargava A."/>
            <person name="Sureshbabu K."/>
            <person name="Batra K."/>
            <person name="Sharma T.R."/>
            <person name="Mohapatra T."/>
            <person name="Singh N.K."/>
            <person name="Messing J."/>
            <person name="Nelson A.B."/>
            <person name="Fuks G."/>
            <person name="Kavchok S."/>
            <person name="Keizer G."/>
            <person name="Linton E."/>
            <person name="Llaca V."/>
            <person name="Song R."/>
            <person name="Tanyolac B."/>
            <person name="Young S."/>
            <person name="Ho-Il K."/>
            <person name="Hahn J.H."/>
            <person name="Sangsakoo G."/>
            <person name="Vanavichit A."/>
            <person name="de Mattos Luiz.A.T."/>
            <person name="Zimmer P.D."/>
            <person name="Malone G."/>
            <person name="Dellagostin O."/>
            <person name="de Oliveira A.C."/>
            <person name="Bevan M."/>
            <person name="Bancroft I."/>
            <person name="Minx P."/>
            <person name="Cordum H."/>
            <person name="Wilson R."/>
            <person name="Cheng Z."/>
            <person name="Jin W."/>
            <person name="Jiang J."/>
            <person name="Leong S.A."/>
            <person name="Iwama H."/>
            <person name="Gojobori T."/>
            <person name="Itoh T."/>
            <person name="Niimura Y."/>
            <person name="Fujii Y."/>
            <person name="Habara T."/>
            <person name="Sakai H."/>
            <person name="Sato Y."/>
            <person name="Wilson G."/>
            <person name="Kumar K."/>
            <person name="McCouch S."/>
            <person name="Juretic N."/>
            <person name="Hoen D."/>
            <person name="Wright S."/>
            <person name="Bruskiewich R."/>
            <person name="Bureau T."/>
            <person name="Miyao A."/>
            <person name="Hirochika H."/>
            <person name="Nishikawa T."/>
            <person name="Kadowaki K."/>
            <person name="Sugiura M."/>
            <person name="Burr B."/>
            <person name="Sasaki T."/>
        </authorList>
    </citation>
    <scope>NUCLEOTIDE SEQUENCE [LARGE SCALE GENOMIC DNA]</scope>
    <source>
        <strain evidence="2">cv. Nipponbare</strain>
    </source>
</reference>
<dbReference type="Proteomes" id="UP000000763">
    <property type="component" value="Chromosome 2"/>
</dbReference>
<organism evidence="1 2">
    <name type="scientific">Oryza sativa subsp. japonica</name>
    <name type="common">Rice</name>
    <dbReference type="NCBI Taxonomy" id="39947"/>
    <lineage>
        <taxon>Eukaryota</taxon>
        <taxon>Viridiplantae</taxon>
        <taxon>Streptophyta</taxon>
        <taxon>Embryophyta</taxon>
        <taxon>Tracheophyta</taxon>
        <taxon>Spermatophyta</taxon>
        <taxon>Magnoliopsida</taxon>
        <taxon>Liliopsida</taxon>
        <taxon>Poales</taxon>
        <taxon>Poaceae</taxon>
        <taxon>BOP clade</taxon>
        <taxon>Oryzoideae</taxon>
        <taxon>Oryzeae</taxon>
        <taxon>Oryzinae</taxon>
        <taxon>Oryza</taxon>
        <taxon>Oryza sativa</taxon>
    </lineage>
</organism>
<protein>
    <submittedName>
        <fullName evidence="1">Uncharacterized protein</fullName>
    </submittedName>
</protein>
<proteinExistence type="predicted"/>
<evidence type="ECO:0000313" key="1">
    <source>
        <dbReference type="EMBL" id="BAD23789.1"/>
    </source>
</evidence>
<dbReference type="AlphaFoldDB" id="Q6K1R3"/>
<dbReference type="EMBL" id="AP006523">
    <property type="protein sequence ID" value="BAD23789.1"/>
    <property type="molecule type" value="Genomic_DNA"/>
</dbReference>
<accession>Q6K1R3</accession>
<evidence type="ECO:0000313" key="2">
    <source>
        <dbReference type="Proteomes" id="UP000000763"/>
    </source>
</evidence>
<reference evidence="2" key="2">
    <citation type="journal article" date="2008" name="Nucleic Acids Res.">
        <title>The rice annotation project database (RAP-DB): 2008 update.</title>
        <authorList>
            <consortium name="The rice annotation project (RAP)"/>
        </authorList>
    </citation>
    <scope>GENOME REANNOTATION</scope>
    <source>
        <strain evidence="2">cv. Nipponbare</strain>
    </source>
</reference>
<gene>
    <name evidence="1" type="primary">B1215B07.36</name>
</gene>
<name>Q6K1R3_ORYSJ</name>
<sequence>MARARRRGRNKEGRRGADPVVASCVRRRRQAAWHRPSSCENGVATAGSPSTRPLALSHRLLICWVGWRWEGVAVAALLDGKVEGDEAAGRGEEK</sequence>